<name>A0ABT6NF28_9FIRM</name>
<dbReference type="InterPro" id="IPR029058">
    <property type="entry name" value="AB_hydrolase_fold"/>
</dbReference>
<evidence type="ECO:0000313" key="2">
    <source>
        <dbReference type="EMBL" id="MDH8679034.1"/>
    </source>
</evidence>
<dbReference type="SUPFAM" id="SSF53474">
    <property type="entry name" value="alpha/beta-Hydrolases"/>
    <property type="match status" value="1"/>
</dbReference>
<protein>
    <submittedName>
        <fullName evidence="2">Alpha/beta hydrolase</fullName>
    </submittedName>
</protein>
<dbReference type="InterPro" id="IPR053145">
    <property type="entry name" value="AB_hydrolase_Est10"/>
</dbReference>
<comment type="caution">
    <text evidence="2">The sequence shown here is derived from an EMBL/GenBank/DDBJ whole genome shotgun (WGS) entry which is preliminary data.</text>
</comment>
<dbReference type="PANTHER" id="PTHR43265:SF1">
    <property type="entry name" value="ESTERASE ESTD"/>
    <property type="match status" value="1"/>
</dbReference>
<evidence type="ECO:0000259" key="1">
    <source>
        <dbReference type="Pfam" id="PF12146"/>
    </source>
</evidence>
<feature type="domain" description="Serine aminopeptidase S33" evidence="1">
    <location>
        <begin position="48"/>
        <end position="276"/>
    </location>
</feature>
<dbReference type="RefSeq" id="WP_281094930.1">
    <property type="nucleotide sequence ID" value="NZ_JARYZI010000009.1"/>
</dbReference>
<dbReference type="GO" id="GO:0016787">
    <property type="term" value="F:hydrolase activity"/>
    <property type="evidence" value="ECO:0007669"/>
    <property type="project" value="UniProtKB-KW"/>
</dbReference>
<evidence type="ECO:0000313" key="3">
    <source>
        <dbReference type="Proteomes" id="UP001158045"/>
    </source>
</evidence>
<dbReference type="Gene3D" id="3.40.50.1820">
    <property type="entry name" value="alpha/beta hydrolase"/>
    <property type="match status" value="1"/>
</dbReference>
<proteinExistence type="predicted"/>
<keyword evidence="2" id="KW-0378">Hydrolase</keyword>
<reference evidence="2 3" key="1">
    <citation type="submission" date="2023-04" db="EMBL/GenBank/DDBJ databases">
        <title>Fusibacter bizertensis strain WBS, isolated from littoral bottom sediments of the Arctic seas - biochemical and genomic analysis.</title>
        <authorList>
            <person name="Brioukhanov A.L."/>
        </authorList>
    </citation>
    <scope>NUCLEOTIDE SEQUENCE [LARGE SCALE GENOMIC DNA]</scope>
    <source>
        <strain evidence="2 3">WBS</strain>
    </source>
</reference>
<organism evidence="2 3">
    <name type="scientific">Fusibacter bizertensis</name>
    <dbReference type="NCBI Taxonomy" id="1488331"/>
    <lineage>
        <taxon>Bacteria</taxon>
        <taxon>Bacillati</taxon>
        <taxon>Bacillota</taxon>
        <taxon>Clostridia</taxon>
        <taxon>Eubacteriales</taxon>
        <taxon>Eubacteriales Family XII. Incertae Sedis</taxon>
        <taxon>Fusibacter</taxon>
    </lineage>
</organism>
<keyword evidence="3" id="KW-1185">Reference proteome</keyword>
<dbReference type="PANTHER" id="PTHR43265">
    <property type="entry name" value="ESTERASE ESTD"/>
    <property type="match status" value="1"/>
</dbReference>
<sequence length="319" mass="35817">MERYMEDVTIHGQVKLAATLSRPVSKSSTYPAAVIIGGTGKLNRDGNGFGFKMNIYKNLAENLTELGFVTLRYDKRGIGKSEGKANAVGVVDMVDDVVECVQYLKGLSYVDSDKVILVGHSEGCILSTLSAEVISVAGLILISGAGVSMKTSMEEQGRFLLDEVSEIKGIKGKFLRFALSEKSVIEKQKKLFERISKSTKDTVRIQLMNFPAKWLREHLKFSNQDLINKLNHQTIPILAVTGDKDVQTDYRNLDALSELDSKHMEIYVIENMDHMLKRFSGKLSVLDVKKQYKAELNQPMHQELVHVIKEWAHRNELIV</sequence>
<dbReference type="EMBL" id="JARYZI010000009">
    <property type="protein sequence ID" value="MDH8679034.1"/>
    <property type="molecule type" value="Genomic_DNA"/>
</dbReference>
<dbReference type="Pfam" id="PF12146">
    <property type="entry name" value="Hydrolase_4"/>
    <property type="match status" value="1"/>
</dbReference>
<accession>A0ABT6NF28</accession>
<dbReference type="InterPro" id="IPR022742">
    <property type="entry name" value="Hydrolase_4"/>
</dbReference>
<gene>
    <name evidence="2" type="ORF">QE109_12815</name>
</gene>
<dbReference type="Proteomes" id="UP001158045">
    <property type="component" value="Unassembled WGS sequence"/>
</dbReference>